<dbReference type="InterPro" id="IPR006963">
    <property type="entry name" value="Mopterin_OxRdtase_4Fe-4S_dom"/>
</dbReference>
<dbReference type="PANTHER" id="PTHR43105">
    <property type="entry name" value="RESPIRATORY NITRATE REDUCTASE"/>
    <property type="match status" value="1"/>
</dbReference>
<gene>
    <name evidence="7" type="ORF">SAMN02745216_04053</name>
</gene>
<keyword evidence="1" id="KW-0004">4Fe-4S</keyword>
<feature type="domain" description="4Fe-4S Mo/W bis-MGD-type" evidence="6">
    <location>
        <begin position="3"/>
        <end position="59"/>
    </location>
</feature>
<keyword evidence="4" id="KW-0408">Iron</keyword>
<name>A0A1M6V6S0_9BACT</name>
<dbReference type="GO" id="GO:0043546">
    <property type="term" value="F:molybdopterin cofactor binding"/>
    <property type="evidence" value="ECO:0007669"/>
    <property type="project" value="InterPro"/>
</dbReference>
<dbReference type="SMART" id="SM00926">
    <property type="entry name" value="Molybdop_Fe4S4"/>
    <property type="match status" value="1"/>
</dbReference>
<dbReference type="Pfam" id="PF01568">
    <property type="entry name" value="Molydop_binding"/>
    <property type="match status" value="1"/>
</dbReference>
<evidence type="ECO:0000256" key="2">
    <source>
        <dbReference type="ARBA" id="ARBA00022723"/>
    </source>
</evidence>
<evidence type="ECO:0000256" key="5">
    <source>
        <dbReference type="ARBA" id="ARBA00023014"/>
    </source>
</evidence>
<evidence type="ECO:0000259" key="6">
    <source>
        <dbReference type="PROSITE" id="PS51669"/>
    </source>
</evidence>
<dbReference type="PROSITE" id="PS51669">
    <property type="entry name" value="4FE4S_MOW_BIS_MGD"/>
    <property type="match status" value="1"/>
</dbReference>
<dbReference type="Gene3D" id="3.40.228.10">
    <property type="entry name" value="Dimethylsulfoxide Reductase, domain 2"/>
    <property type="match status" value="1"/>
</dbReference>
<dbReference type="STRING" id="1121393.SAMN02745216_04053"/>
<dbReference type="InterPro" id="IPR050123">
    <property type="entry name" value="Prok_molybdopt-oxidoreductase"/>
</dbReference>
<dbReference type="OrthoDB" id="9757870at2"/>
<evidence type="ECO:0000256" key="3">
    <source>
        <dbReference type="ARBA" id="ARBA00023002"/>
    </source>
</evidence>
<dbReference type="Gene3D" id="2.20.25.90">
    <property type="entry name" value="ADC-like domains"/>
    <property type="match status" value="1"/>
</dbReference>
<protein>
    <submittedName>
        <fullName evidence="7">Anaerobic selenocysteine-containing dehydrogenase</fullName>
    </submittedName>
</protein>
<evidence type="ECO:0000256" key="4">
    <source>
        <dbReference type="ARBA" id="ARBA00023004"/>
    </source>
</evidence>
<evidence type="ECO:0000256" key="1">
    <source>
        <dbReference type="ARBA" id="ARBA00022485"/>
    </source>
</evidence>
<keyword evidence="3" id="KW-0560">Oxidoreductase</keyword>
<proteinExistence type="predicted"/>
<organism evidence="7 8">
    <name type="scientific">Desulfatibacillum alkenivorans DSM 16219</name>
    <dbReference type="NCBI Taxonomy" id="1121393"/>
    <lineage>
        <taxon>Bacteria</taxon>
        <taxon>Pseudomonadati</taxon>
        <taxon>Thermodesulfobacteriota</taxon>
        <taxon>Desulfobacteria</taxon>
        <taxon>Desulfobacterales</taxon>
        <taxon>Desulfatibacillaceae</taxon>
        <taxon>Desulfatibacillum</taxon>
    </lineage>
</organism>
<dbReference type="AlphaFoldDB" id="A0A1M6V6S0"/>
<accession>A0A1M6V6S0</accession>
<dbReference type="Gene3D" id="2.40.40.20">
    <property type="match status" value="1"/>
</dbReference>
<dbReference type="InterPro" id="IPR009010">
    <property type="entry name" value="Asp_de-COase-like_dom_sf"/>
</dbReference>
<keyword evidence="8" id="KW-1185">Reference proteome</keyword>
<dbReference type="SUPFAM" id="SSF50692">
    <property type="entry name" value="ADC-like"/>
    <property type="match status" value="1"/>
</dbReference>
<dbReference type="SUPFAM" id="SSF53706">
    <property type="entry name" value="Formate dehydrogenase/DMSO reductase, domains 1-3"/>
    <property type="match status" value="1"/>
</dbReference>
<dbReference type="PANTHER" id="PTHR43105:SF9">
    <property type="entry name" value="NADPH-FE(3+) OXIDOREDUCTASE SUBUNIT ALPHA"/>
    <property type="match status" value="1"/>
</dbReference>
<dbReference type="GO" id="GO:0045333">
    <property type="term" value="P:cellular respiration"/>
    <property type="evidence" value="ECO:0007669"/>
    <property type="project" value="UniProtKB-ARBA"/>
</dbReference>
<dbReference type="RefSeq" id="WP_073478080.1">
    <property type="nucleotide sequence ID" value="NZ_FQZU01000033.1"/>
</dbReference>
<reference evidence="8" key="1">
    <citation type="submission" date="2016-11" db="EMBL/GenBank/DDBJ databases">
        <authorList>
            <person name="Varghese N."/>
            <person name="Submissions S."/>
        </authorList>
    </citation>
    <scope>NUCLEOTIDE SEQUENCE [LARGE SCALE GENOMIC DNA]</scope>
    <source>
        <strain evidence="8">DSM 16219</strain>
    </source>
</reference>
<dbReference type="InterPro" id="IPR006656">
    <property type="entry name" value="Mopterin_OxRdtase"/>
</dbReference>
<keyword evidence="5" id="KW-0411">Iron-sulfur</keyword>
<dbReference type="Pfam" id="PF04879">
    <property type="entry name" value="Molybdop_Fe4S4"/>
    <property type="match status" value="1"/>
</dbReference>
<dbReference type="GO" id="GO:0051539">
    <property type="term" value="F:4 iron, 4 sulfur cluster binding"/>
    <property type="evidence" value="ECO:0007669"/>
    <property type="project" value="UniProtKB-KW"/>
</dbReference>
<dbReference type="Pfam" id="PF00384">
    <property type="entry name" value="Molybdopterin"/>
    <property type="match status" value="1"/>
</dbReference>
<dbReference type="GO" id="GO:0046872">
    <property type="term" value="F:metal ion binding"/>
    <property type="evidence" value="ECO:0007669"/>
    <property type="project" value="UniProtKB-KW"/>
</dbReference>
<keyword evidence="2" id="KW-0479">Metal-binding</keyword>
<dbReference type="GO" id="GO:0016020">
    <property type="term" value="C:membrane"/>
    <property type="evidence" value="ECO:0007669"/>
    <property type="project" value="TreeGrafter"/>
</dbReference>
<sequence length="741" mass="80150">MSEYTAIRTCPLCEATCGLEIDVKDGVAVKVRGDKQDVFSKGYLCPKGAALHELHNDPDRLRRPLVKKNGEFVEVSWQEAFEAVEAGLLPLMEKYGRDAVGAYLGNPCVHTMAGILALRPMLKALGSKNMFSASTVDQIPKQVSSGLMFGSVANVALPDIERTHFLLILGANPLESNGSLATAPNWPGRLRDIKDRGGRLIVIDPIKTRTAELAHEHLAIKPGGDAFLLMAMVRVLFEENLVDLGGLDDVLNGVEEIKVLCQPFTPEAVSDRTGLAADQIRSLTRELAAAESAVVYGRMGTCTVPFGALTSWLVDVVNALTGNLDKPGGAMFATPAHAPKKTKAGGKGWSLGRWKSRVKGLHEVMGELPVCTLCDEMETPGDGQIRALITVASNPVIALPNTARMERCLENLDFMVSVDWYVTASTRHANVILPPTGPLSTGQYDFGFYGLSVHNIANYSPPVIPKPENELDKWEILYKLAMIFSGQGAAGDPAAMDEFIISMMVGGACKREGSPLFGKQDEILQALSQYKGMERMLDFMLRTGCRGDGFGLNPQGLSLETLLENPHGLDLGHLEPRLPGILKTPSAKVELAPEVLVKDVERLAQALASPQDEMVLVGRRHIRTNNSWLPNIPSLLKGPPRSVLQVNPQDADRLGLKQGGMAEIESRVGKLTVPVEITENLRQGVVSLPHGWGHDLPGVRMKAARAYGGINSNFLTDDQAFDPVSNNSVLNGIPVEVRALD</sequence>
<dbReference type="EMBL" id="FQZU01000033">
    <property type="protein sequence ID" value="SHK77115.1"/>
    <property type="molecule type" value="Genomic_DNA"/>
</dbReference>
<dbReference type="Proteomes" id="UP000183994">
    <property type="component" value="Unassembled WGS sequence"/>
</dbReference>
<dbReference type="GO" id="GO:0016491">
    <property type="term" value="F:oxidoreductase activity"/>
    <property type="evidence" value="ECO:0007669"/>
    <property type="project" value="UniProtKB-KW"/>
</dbReference>
<dbReference type="InterPro" id="IPR006657">
    <property type="entry name" value="MoPterin_dinucl-bd_dom"/>
</dbReference>
<evidence type="ECO:0000313" key="8">
    <source>
        <dbReference type="Proteomes" id="UP000183994"/>
    </source>
</evidence>
<dbReference type="Gene3D" id="3.40.50.740">
    <property type="match status" value="1"/>
</dbReference>
<evidence type="ECO:0000313" key="7">
    <source>
        <dbReference type="EMBL" id="SHK77115.1"/>
    </source>
</evidence>